<organism evidence="2 3">
    <name type="scientific">Croceicoccus esteveae</name>
    <dbReference type="NCBI Taxonomy" id="3075597"/>
    <lineage>
        <taxon>Bacteria</taxon>
        <taxon>Pseudomonadati</taxon>
        <taxon>Pseudomonadota</taxon>
        <taxon>Alphaproteobacteria</taxon>
        <taxon>Sphingomonadales</taxon>
        <taxon>Erythrobacteraceae</taxon>
        <taxon>Croceicoccus</taxon>
    </lineage>
</organism>
<evidence type="ECO:0000313" key="3">
    <source>
        <dbReference type="Proteomes" id="UP001259803"/>
    </source>
</evidence>
<evidence type="ECO:0000256" key="1">
    <source>
        <dbReference type="SAM" id="MobiDB-lite"/>
    </source>
</evidence>
<sequence length="166" mass="18605">MAKGKAPASKGGNDDWRERFLDALSRTSNVAASARAAKMDVSTVYKARQSESEFARRWFAALCDGYDAMEMDLLHRLRAGTVESSEAKRKRKYDNASAMRLLVAHRTTVGKIRAMRDQEDEQAALDSINAKLDMMRDRMQAANRLQDVAGAKDEEQNSNKDRSDDA</sequence>
<keyword evidence="3" id="KW-1185">Reference proteome</keyword>
<gene>
    <name evidence="2" type="ORF">RM533_10010</name>
</gene>
<dbReference type="RefSeq" id="WP_311341097.1">
    <property type="nucleotide sequence ID" value="NZ_JAVRHS010000008.1"/>
</dbReference>
<feature type="region of interest" description="Disordered" evidence="1">
    <location>
        <begin position="139"/>
        <end position="166"/>
    </location>
</feature>
<reference evidence="2 3" key="1">
    <citation type="submission" date="2023-09" db="EMBL/GenBank/DDBJ databases">
        <authorList>
            <person name="Rey-Velasco X."/>
        </authorList>
    </citation>
    <scope>NUCLEOTIDE SEQUENCE [LARGE SCALE GENOMIC DNA]</scope>
    <source>
        <strain evidence="2 3">F390</strain>
    </source>
</reference>
<evidence type="ECO:0000313" key="2">
    <source>
        <dbReference type="EMBL" id="MDT0576521.1"/>
    </source>
</evidence>
<proteinExistence type="predicted"/>
<protein>
    <recommendedName>
        <fullName evidence="4">Terminase</fullName>
    </recommendedName>
</protein>
<name>A0ABU2ZIT6_9SPHN</name>
<accession>A0ABU2ZIT6</accession>
<comment type="caution">
    <text evidence="2">The sequence shown here is derived from an EMBL/GenBank/DDBJ whole genome shotgun (WGS) entry which is preliminary data.</text>
</comment>
<dbReference type="EMBL" id="JAVRHS010000008">
    <property type="protein sequence ID" value="MDT0576521.1"/>
    <property type="molecule type" value="Genomic_DNA"/>
</dbReference>
<dbReference type="Proteomes" id="UP001259803">
    <property type="component" value="Unassembled WGS sequence"/>
</dbReference>
<evidence type="ECO:0008006" key="4">
    <source>
        <dbReference type="Google" id="ProtNLM"/>
    </source>
</evidence>
<feature type="compositionally biased region" description="Basic and acidic residues" evidence="1">
    <location>
        <begin position="150"/>
        <end position="166"/>
    </location>
</feature>